<dbReference type="FunFam" id="3.40.50.720:FF:000191">
    <property type="entry name" value="Methylglyoxal reductase (NADPH-dependent)"/>
    <property type="match status" value="1"/>
</dbReference>
<dbReference type="AlphaFoldDB" id="H0GS10"/>
<accession>H0GS10</accession>
<dbReference type="PhylomeDB" id="H0GS10"/>
<dbReference type="InterPro" id="IPR036291">
    <property type="entry name" value="NAD(P)-bd_dom_sf"/>
</dbReference>
<feature type="domain" description="NAD-dependent epimerase/dehydratase" evidence="3">
    <location>
        <begin position="5"/>
        <end position="262"/>
    </location>
</feature>
<dbReference type="SUPFAM" id="SSF51735">
    <property type="entry name" value="NAD(P)-binding Rossmann-fold domains"/>
    <property type="match status" value="1"/>
</dbReference>
<comment type="caution">
    <text evidence="4">The sequence shown here is derived from an EMBL/GenBank/DDBJ whole genome shotgun (WGS) entry which is preliminary data.</text>
</comment>
<dbReference type="InterPro" id="IPR001509">
    <property type="entry name" value="Epimerase_deHydtase"/>
</dbReference>
<dbReference type="PANTHER" id="PTHR10366:SF844">
    <property type="entry name" value="NADPH-DEPENDENT METHYLGLYOXAL REDUCTASE GRE2"/>
    <property type="match status" value="1"/>
</dbReference>
<reference evidence="4 5" key="1">
    <citation type="journal article" date="2012" name="FEMS Yeast Res.">
        <title>The genome sequence of the wine yeast VIN7 reveals an allotriploid hybrid genome with Saccharomyces cerevisiae and Saccharomyces kudriavzevii origins.</title>
        <authorList>
            <person name="Borneman A.R."/>
            <person name="Desany B.A."/>
            <person name="Riches D."/>
            <person name="Affourtit J.P."/>
            <person name="Forgan A.H."/>
            <person name="Pretorius I.S."/>
            <person name="Egholm M."/>
            <person name="Chambers P.J."/>
        </authorList>
    </citation>
    <scope>NUCLEOTIDE SEQUENCE [LARGE SCALE GENOMIC DNA]</scope>
    <source>
        <strain evidence="4 5">VIN7</strain>
    </source>
</reference>
<organism evidence="4 5">
    <name type="scientific">Saccharomyces cerevisiae x Saccharomyces kudriavzevii (strain VIN7)</name>
    <name type="common">Yeast</name>
    <dbReference type="NCBI Taxonomy" id="1095631"/>
    <lineage>
        <taxon>Eukaryota</taxon>
        <taxon>Fungi</taxon>
        <taxon>Dikarya</taxon>
        <taxon>Ascomycota</taxon>
        <taxon>Saccharomycotina</taxon>
        <taxon>Saccharomycetes</taxon>
        <taxon>Saccharomycetales</taxon>
        <taxon>Saccharomycetaceae</taxon>
        <taxon>Saccharomyces</taxon>
    </lineage>
</organism>
<dbReference type="CDD" id="cd05227">
    <property type="entry name" value="AR_SDR_e"/>
    <property type="match status" value="1"/>
</dbReference>
<dbReference type="Pfam" id="PF01370">
    <property type="entry name" value="Epimerase"/>
    <property type="match status" value="1"/>
</dbReference>
<dbReference type="Proteomes" id="UP000009009">
    <property type="component" value="Unassembled WGS sequence"/>
</dbReference>
<dbReference type="OrthoDB" id="2735536at2759"/>
<dbReference type="Gene3D" id="3.40.50.720">
    <property type="entry name" value="NAD(P)-binding Rossmann-like Domain"/>
    <property type="match status" value="1"/>
</dbReference>
<dbReference type="PANTHER" id="PTHR10366">
    <property type="entry name" value="NAD DEPENDENT EPIMERASE/DEHYDRATASE"/>
    <property type="match status" value="1"/>
</dbReference>
<proteinExistence type="inferred from homology"/>
<keyword evidence="5" id="KW-1185">Reference proteome</keyword>
<gene>
    <name evidence="4" type="ORF">VIN7_5920</name>
</gene>
<dbReference type="HOGENOM" id="CLU_007383_9_2_1"/>
<protein>
    <submittedName>
        <fullName evidence="4">YDR541C-like protein</fullName>
    </submittedName>
</protein>
<dbReference type="InterPro" id="IPR050425">
    <property type="entry name" value="NAD(P)_dehydrat-like"/>
</dbReference>
<comment type="similarity">
    <text evidence="2">Belongs to the NAD(P)-dependent epimerase/dehydratase family. Dihydroflavonol-4-reductase subfamily.</text>
</comment>
<evidence type="ECO:0000313" key="5">
    <source>
        <dbReference type="Proteomes" id="UP000009009"/>
    </source>
</evidence>
<keyword evidence="1" id="KW-0560">Oxidoreductase</keyword>
<evidence type="ECO:0000259" key="3">
    <source>
        <dbReference type="Pfam" id="PF01370"/>
    </source>
</evidence>
<evidence type="ECO:0000313" key="4">
    <source>
        <dbReference type="EMBL" id="EHN03411.1"/>
    </source>
</evidence>
<dbReference type="EMBL" id="AGVY01000152">
    <property type="protein sequence ID" value="EHN03411.1"/>
    <property type="molecule type" value="Genomic_DNA"/>
</dbReference>
<dbReference type="GO" id="GO:0016616">
    <property type="term" value="F:oxidoreductase activity, acting on the CH-OH group of donors, NAD or NADP as acceptor"/>
    <property type="evidence" value="ECO:0007669"/>
    <property type="project" value="TreeGrafter"/>
</dbReference>
<evidence type="ECO:0000256" key="1">
    <source>
        <dbReference type="ARBA" id="ARBA00023002"/>
    </source>
</evidence>
<name>H0GS10_SACCK</name>
<sequence>MSATVLISGASGFIALHIVSQLLKQNYKVIGTVRSNEKRAKLLRQFQHNPNLFLEIVPDISQSNAFENVFKRHGHEIRYVLHTSSPFYYDTTEYENDLLIPALEGTKNILNSIKRYAADTVERVVVTSSCTAIITLAKTSDPSVVFTEQSWNEATWENCQVDGINAYFASKKFAEKAAWDFARENAGHIRFKLTTVNPSLVFGPQLFDEDVCEHLNTSCEIINGLIHAPANGTPSDLHSIFTDVRDVAQAHLYAFQREDTAGKRLVVSNGKFGDQDILDILNKDFPQLNGVIPLGKPGTGDQVTSPGATTDNSVTRELLGFEFKSLHQTVHDTAVQILRKENRQ</sequence>
<evidence type="ECO:0000256" key="2">
    <source>
        <dbReference type="ARBA" id="ARBA00023445"/>
    </source>
</evidence>